<sequence>MHLGTLYFPHGTQCNKTFRRPRTVGICNLLPIELAQITLALAGPSPHVVQASLLVASSCSQPHSLHRGTWRNHIIFTLGVGCLKFRTDETISAPQHALSPTSRLIRFIQLFDHWLPVFPGRFDGSPKGPSTMSWLRMHTQLAPGWVWLSIPRVLCERNLVDRLSELNPKPE</sequence>
<reference evidence="1 2" key="1">
    <citation type="submission" date="2016-07" db="EMBL/GenBank/DDBJ databases">
        <title>Pervasive Adenine N6-methylation of Active Genes in Fungi.</title>
        <authorList>
            <consortium name="DOE Joint Genome Institute"/>
            <person name="Mondo S.J."/>
            <person name="Dannebaum R.O."/>
            <person name="Kuo R.C."/>
            <person name="Labutti K."/>
            <person name="Haridas S."/>
            <person name="Kuo A."/>
            <person name="Salamov A."/>
            <person name="Ahrendt S.R."/>
            <person name="Lipzen A."/>
            <person name="Sullivan W."/>
            <person name="Andreopoulos W.B."/>
            <person name="Clum A."/>
            <person name="Lindquist E."/>
            <person name="Daum C."/>
            <person name="Ramamoorthy G.K."/>
            <person name="Gryganskyi A."/>
            <person name="Culley D."/>
            <person name="Magnuson J.K."/>
            <person name="James T.Y."/>
            <person name="O'Malley M.A."/>
            <person name="Stajich J.E."/>
            <person name="Spatafora J.W."/>
            <person name="Visel A."/>
            <person name="Grigoriev I.V."/>
        </authorList>
    </citation>
    <scope>NUCLEOTIDE SEQUENCE [LARGE SCALE GENOMIC DNA]</scope>
    <source>
        <strain evidence="1 2">PL171</strain>
    </source>
</reference>
<gene>
    <name evidence="1" type="ORF">BCR44DRAFT_262917</name>
</gene>
<dbReference type="AlphaFoldDB" id="A0A1Y2HB82"/>
<keyword evidence="2" id="KW-1185">Reference proteome</keyword>
<name>A0A1Y2HB82_9FUNG</name>
<dbReference type="Proteomes" id="UP000193411">
    <property type="component" value="Unassembled WGS sequence"/>
</dbReference>
<comment type="caution">
    <text evidence="1">The sequence shown here is derived from an EMBL/GenBank/DDBJ whole genome shotgun (WGS) entry which is preliminary data.</text>
</comment>
<evidence type="ECO:0000313" key="2">
    <source>
        <dbReference type="Proteomes" id="UP000193411"/>
    </source>
</evidence>
<protein>
    <submittedName>
        <fullName evidence="1">Uncharacterized protein</fullName>
    </submittedName>
</protein>
<accession>A0A1Y2HB82</accession>
<organism evidence="1 2">
    <name type="scientific">Catenaria anguillulae PL171</name>
    <dbReference type="NCBI Taxonomy" id="765915"/>
    <lineage>
        <taxon>Eukaryota</taxon>
        <taxon>Fungi</taxon>
        <taxon>Fungi incertae sedis</taxon>
        <taxon>Blastocladiomycota</taxon>
        <taxon>Blastocladiomycetes</taxon>
        <taxon>Blastocladiales</taxon>
        <taxon>Catenariaceae</taxon>
        <taxon>Catenaria</taxon>
    </lineage>
</organism>
<evidence type="ECO:0000313" key="1">
    <source>
        <dbReference type="EMBL" id="ORZ31829.1"/>
    </source>
</evidence>
<dbReference type="EMBL" id="MCFL01000054">
    <property type="protein sequence ID" value="ORZ31829.1"/>
    <property type="molecule type" value="Genomic_DNA"/>
</dbReference>
<proteinExistence type="predicted"/>